<dbReference type="PANTHER" id="PTHR13318">
    <property type="entry name" value="PARTNER OF PAIRED, ISOFORM B-RELATED"/>
    <property type="match status" value="1"/>
</dbReference>
<dbReference type="OrthoDB" id="1924287at2759"/>
<keyword evidence="4" id="KW-1185">Reference proteome</keyword>
<sequence length="647" mass="71176">MSNRRTGGNRIRGPHSALTDFLAANNISAAQIRDDYTRRRQQTEGEDAQNETADADADAAQARDDEDAAAAAQIAAEEEAAEKTRKRKRKEQDTVAAIKKSKEAAKKKAKKGRKGKGSDDSDEDYDNDEFTRDMYKKARPPPGQLENCEICNKRFTVTAYSKTGPEGGLVCTACGKELAADEKAEKKKPKGPQGRKRRKVESDRLDGFITHGAKSLQHLCIQKVAEHHQEIEELGDLPPTVMERLSQIFTKKRVLDPRTLKLFLRPDLNTIAVHDCAKLDEDDLKQVFAVIPNVENVILAHAHAFKDDVMQYMMEKATHLKHLHLYTANLVTDDVWLKFFQERGPQLEVLKLKDLDSSFDDEAFQAMVSNCQSLQRLKLKSCRRMGASSIQGLASLPAGTLRHLSLHTTQEVPPGVLVSLIQHHGPHLETLSLERFVDADDSVLATIHEHARHLRKLRFSDNDLVTDAAYASLFASWANPPLHTIDLSSTRDIDNNNPTGPEDSPVGLASAGFTALMAHSGPALRHLDVASCRHISHAAFAAAFDPADIKCRYPELRSVNISFCNTVDTGIVAGIFRCAPRLEKVVAFGCFKIEDVSVPRGITLIGVPRAQDAIERVGEGIWGGKGGMEVLEPAGGLMGFPSVEVGA</sequence>
<feature type="compositionally biased region" description="Basic and acidic residues" evidence="1">
    <location>
        <begin position="32"/>
        <end position="43"/>
    </location>
</feature>
<protein>
    <submittedName>
        <fullName evidence="3">RNI-like protein</fullName>
    </submittedName>
</protein>
<feature type="compositionally biased region" description="Acidic residues" evidence="1">
    <location>
        <begin position="44"/>
        <end position="57"/>
    </location>
</feature>
<evidence type="ECO:0000313" key="3">
    <source>
        <dbReference type="EMBL" id="KAF2229152.1"/>
    </source>
</evidence>
<name>A0A6A6GTP6_VIRVR</name>
<dbReference type="SUPFAM" id="SSF52047">
    <property type="entry name" value="RNI-like"/>
    <property type="match status" value="1"/>
</dbReference>
<feature type="region of interest" description="Disordered" evidence="1">
    <location>
        <begin position="181"/>
        <end position="202"/>
    </location>
</feature>
<dbReference type="GO" id="GO:0031146">
    <property type="term" value="P:SCF-dependent proteasomal ubiquitin-dependent protein catabolic process"/>
    <property type="evidence" value="ECO:0007669"/>
    <property type="project" value="TreeGrafter"/>
</dbReference>
<accession>A0A6A6GTP6</accession>
<gene>
    <name evidence="3" type="ORF">EV356DRAFT_562236</name>
</gene>
<evidence type="ECO:0000256" key="1">
    <source>
        <dbReference type="SAM" id="MobiDB-lite"/>
    </source>
</evidence>
<evidence type="ECO:0000259" key="2">
    <source>
        <dbReference type="Pfam" id="PF23550"/>
    </source>
</evidence>
<dbReference type="GO" id="GO:0019005">
    <property type="term" value="C:SCF ubiquitin ligase complex"/>
    <property type="evidence" value="ECO:0007669"/>
    <property type="project" value="TreeGrafter"/>
</dbReference>
<dbReference type="Proteomes" id="UP000800092">
    <property type="component" value="Unassembled WGS sequence"/>
</dbReference>
<reference evidence="3" key="1">
    <citation type="journal article" date="2020" name="Stud. Mycol.">
        <title>101 Dothideomycetes genomes: a test case for predicting lifestyles and emergence of pathogens.</title>
        <authorList>
            <person name="Haridas S."/>
            <person name="Albert R."/>
            <person name="Binder M."/>
            <person name="Bloem J."/>
            <person name="Labutti K."/>
            <person name="Salamov A."/>
            <person name="Andreopoulos B."/>
            <person name="Baker S."/>
            <person name="Barry K."/>
            <person name="Bills G."/>
            <person name="Bluhm B."/>
            <person name="Cannon C."/>
            <person name="Castanera R."/>
            <person name="Culley D."/>
            <person name="Daum C."/>
            <person name="Ezra D."/>
            <person name="Gonzalez J."/>
            <person name="Henrissat B."/>
            <person name="Kuo A."/>
            <person name="Liang C."/>
            <person name="Lipzen A."/>
            <person name="Lutzoni F."/>
            <person name="Magnuson J."/>
            <person name="Mondo S."/>
            <person name="Nolan M."/>
            <person name="Ohm R."/>
            <person name="Pangilinan J."/>
            <person name="Park H.-J."/>
            <person name="Ramirez L."/>
            <person name="Alfaro M."/>
            <person name="Sun H."/>
            <person name="Tritt A."/>
            <person name="Yoshinaga Y."/>
            <person name="Zwiers L.-H."/>
            <person name="Turgeon B."/>
            <person name="Goodwin S."/>
            <person name="Spatafora J."/>
            <person name="Crous P."/>
            <person name="Grigoriev I."/>
        </authorList>
    </citation>
    <scope>NUCLEOTIDE SEQUENCE</scope>
    <source>
        <strain evidence="3">Tuck. ex Michener</strain>
    </source>
</reference>
<dbReference type="InterPro" id="IPR032675">
    <property type="entry name" value="LRR_dom_sf"/>
</dbReference>
<dbReference type="SMART" id="SM00367">
    <property type="entry name" value="LRR_CC"/>
    <property type="match status" value="4"/>
</dbReference>
<dbReference type="FunFam" id="3.80.10.10:FF:000601">
    <property type="entry name" value="DNA repair protein Rad7, protein"/>
    <property type="match status" value="1"/>
</dbReference>
<dbReference type="EMBL" id="ML991873">
    <property type="protein sequence ID" value="KAF2229152.1"/>
    <property type="molecule type" value="Genomic_DNA"/>
</dbReference>
<feature type="region of interest" description="Disordered" evidence="1">
    <location>
        <begin position="29"/>
        <end position="128"/>
    </location>
</feature>
<dbReference type="Gene3D" id="3.80.10.10">
    <property type="entry name" value="Ribonuclease Inhibitor"/>
    <property type="match status" value="2"/>
</dbReference>
<dbReference type="InterPro" id="IPR056451">
    <property type="entry name" value="Znf_Tbcl_Rhp7"/>
</dbReference>
<feature type="domain" description="DNA repair protein rhp7 treble clef" evidence="2">
    <location>
        <begin position="142"/>
        <end position="179"/>
    </location>
</feature>
<proteinExistence type="predicted"/>
<organism evidence="3 4">
    <name type="scientific">Viridothelium virens</name>
    <name type="common">Speckled blister lichen</name>
    <name type="synonym">Trypethelium virens</name>
    <dbReference type="NCBI Taxonomy" id="1048519"/>
    <lineage>
        <taxon>Eukaryota</taxon>
        <taxon>Fungi</taxon>
        <taxon>Dikarya</taxon>
        <taxon>Ascomycota</taxon>
        <taxon>Pezizomycotina</taxon>
        <taxon>Dothideomycetes</taxon>
        <taxon>Dothideomycetes incertae sedis</taxon>
        <taxon>Trypetheliales</taxon>
        <taxon>Trypetheliaceae</taxon>
        <taxon>Viridothelium</taxon>
    </lineage>
</organism>
<evidence type="ECO:0000313" key="4">
    <source>
        <dbReference type="Proteomes" id="UP000800092"/>
    </source>
</evidence>
<dbReference type="AlphaFoldDB" id="A0A6A6GTP6"/>
<dbReference type="Pfam" id="PF23550">
    <property type="entry name" value="zf_Tbcl_Rhp7"/>
    <property type="match status" value="1"/>
</dbReference>
<dbReference type="InterPro" id="IPR006553">
    <property type="entry name" value="Leu-rich_rpt_Cys-con_subtyp"/>
</dbReference>
<feature type="compositionally biased region" description="Basic residues" evidence="1">
    <location>
        <begin position="186"/>
        <end position="199"/>
    </location>
</feature>